<name>A0A2G8KTZ7_STIJA</name>
<dbReference type="SUPFAM" id="SSF56672">
    <property type="entry name" value="DNA/RNA polymerases"/>
    <property type="match status" value="1"/>
</dbReference>
<organism evidence="1 2">
    <name type="scientific">Stichopus japonicus</name>
    <name type="common">Sea cucumber</name>
    <dbReference type="NCBI Taxonomy" id="307972"/>
    <lineage>
        <taxon>Eukaryota</taxon>
        <taxon>Metazoa</taxon>
        <taxon>Echinodermata</taxon>
        <taxon>Eleutherozoa</taxon>
        <taxon>Echinozoa</taxon>
        <taxon>Holothuroidea</taxon>
        <taxon>Aspidochirotacea</taxon>
        <taxon>Aspidochirotida</taxon>
        <taxon>Stichopodidae</taxon>
        <taxon>Apostichopus</taxon>
    </lineage>
</organism>
<dbReference type="STRING" id="307972.A0A2G8KTZ7"/>
<evidence type="ECO:0000313" key="2">
    <source>
        <dbReference type="Proteomes" id="UP000230750"/>
    </source>
</evidence>
<dbReference type="OrthoDB" id="8933850at2759"/>
<sequence length="220" mass="24774">MPGVIVRPVEELLDGLHLDLTATNGIEVPYDGWVARTSLGTLEQVTSVLPLPQVLCKTSVDQTATANSTYVNCDIETDRTKPPDERQDRDWCPPVDLSDLTPDQRQLATKMLLEESSAFSRDDMDTGDCPDLQMKIQLKDETPVQKGYISIPRPLYKEVKEYLEDLIRRGWVSKSKSNYSSPVVCACESVMAHFVCALILEHSTRKQWMIDNQSPKSKIC</sequence>
<comment type="caution">
    <text evidence="1">The sequence shown here is derived from an EMBL/GenBank/DDBJ whole genome shotgun (WGS) entry which is preliminary data.</text>
</comment>
<dbReference type="InterPro" id="IPR043502">
    <property type="entry name" value="DNA/RNA_pol_sf"/>
</dbReference>
<reference evidence="1 2" key="1">
    <citation type="journal article" date="2017" name="PLoS Biol.">
        <title>The sea cucumber genome provides insights into morphological evolution and visceral regeneration.</title>
        <authorList>
            <person name="Zhang X."/>
            <person name="Sun L."/>
            <person name="Yuan J."/>
            <person name="Sun Y."/>
            <person name="Gao Y."/>
            <person name="Zhang L."/>
            <person name="Li S."/>
            <person name="Dai H."/>
            <person name="Hamel J.F."/>
            <person name="Liu C."/>
            <person name="Yu Y."/>
            <person name="Liu S."/>
            <person name="Lin W."/>
            <person name="Guo K."/>
            <person name="Jin S."/>
            <person name="Xu P."/>
            <person name="Storey K.B."/>
            <person name="Huan P."/>
            <person name="Zhang T."/>
            <person name="Zhou Y."/>
            <person name="Zhang J."/>
            <person name="Lin C."/>
            <person name="Li X."/>
            <person name="Xing L."/>
            <person name="Huo D."/>
            <person name="Sun M."/>
            <person name="Wang L."/>
            <person name="Mercier A."/>
            <person name="Li F."/>
            <person name="Yang H."/>
            <person name="Xiang J."/>
        </authorList>
    </citation>
    <scope>NUCLEOTIDE SEQUENCE [LARGE SCALE GENOMIC DNA]</scope>
    <source>
        <strain evidence="1">Shaxun</strain>
        <tissue evidence="1">Muscle</tissue>
    </source>
</reference>
<gene>
    <name evidence="1" type="ORF">BSL78_11687</name>
</gene>
<proteinExistence type="predicted"/>
<dbReference type="Proteomes" id="UP000230750">
    <property type="component" value="Unassembled WGS sequence"/>
</dbReference>
<dbReference type="Gene3D" id="3.10.10.10">
    <property type="entry name" value="HIV Type 1 Reverse Transcriptase, subunit A, domain 1"/>
    <property type="match status" value="1"/>
</dbReference>
<keyword evidence="2" id="KW-1185">Reference proteome</keyword>
<dbReference type="EMBL" id="MRZV01000374">
    <property type="protein sequence ID" value="PIK51410.1"/>
    <property type="molecule type" value="Genomic_DNA"/>
</dbReference>
<dbReference type="AlphaFoldDB" id="A0A2G8KTZ7"/>
<evidence type="ECO:0000313" key="1">
    <source>
        <dbReference type="EMBL" id="PIK51410.1"/>
    </source>
</evidence>
<protein>
    <submittedName>
        <fullName evidence="1">Uncharacterized protein</fullName>
    </submittedName>
</protein>
<accession>A0A2G8KTZ7</accession>